<sequence>MAGSGARKVLIVLSATVWMVALLLLMLLTSPPAVEARVLIEGRRRGLASSFADTLLELLPKGSGGSSGSSGCTLGSFNNGRPCQLHRPENSAAESAGYSAESLTKSLLKTFPDCVKDAINLLNVGEHEKRRRLGEWASLSNYNRCLSNKQIQEVAQKLGLGELFWNSDLPRTKEGFYQFRGLVAAAMGMLVYVERIQREERRNGVDTLAHQNWSGANFYDQYLKIEADRPNRTCGRDRRTIHASVLSETSSPELRWLVTIDSRHMACPGAGKVLALAAILWMFVLLISSPSAVEATVAVGGRRGLASSYVDTFLEALPKGTGGSSGSSGCTASSVLGRPSPASSETLALLGPRAVFVVIEHQVRLPPTGNLLEIYSQGRPSNLFVIATVTTAFVRHRRSSPSFSRCRLDRLRPSKGKSLHTFGAVCGKDAAMARRRSSYQNIGSKATRSRQSCAESRLRSSPVDVNIAPAGANNDVPTPAAVMPATALEMAELRGQMQQFTGICLAL</sequence>
<evidence type="ECO:0000256" key="3">
    <source>
        <dbReference type="ARBA" id="ARBA00004793"/>
    </source>
</evidence>
<dbReference type="PANTHER" id="PTHR21631">
    <property type="entry name" value="ISOCITRATE LYASE/MALATE SYNTHASE"/>
    <property type="match status" value="1"/>
</dbReference>
<evidence type="ECO:0000256" key="7">
    <source>
        <dbReference type="ARBA" id="ARBA00023140"/>
    </source>
</evidence>
<evidence type="ECO:0000256" key="1">
    <source>
        <dbReference type="ARBA" id="ARBA00003575"/>
    </source>
</evidence>
<organism evidence="10 11">
    <name type="scientific">Colocasia esculenta</name>
    <name type="common">Wild taro</name>
    <name type="synonym">Arum esculentum</name>
    <dbReference type="NCBI Taxonomy" id="4460"/>
    <lineage>
        <taxon>Eukaryota</taxon>
        <taxon>Viridiplantae</taxon>
        <taxon>Streptophyta</taxon>
        <taxon>Embryophyta</taxon>
        <taxon>Tracheophyta</taxon>
        <taxon>Spermatophyta</taxon>
        <taxon>Magnoliopsida</taxon>
        <taxon>Liliopsida</taxon>
        <taxon>Araceae</taxon>
        <taxon>Aroideae</taxon>
        <taxon>Colocasieae</taxon>
        <taxon>Colocasia</taxon>
    </lineage>
</organism>
<dbReference type="Gene3D" id="1.10.10.850">
    <property type="match status" value="1"/>
</dbReference>
<dbReference type="Proteomes" id="UP000652761">
    <property type="component" value="Unassembled WGS sequence"/>
</dbReference>
<keyword evidence="9" id="KW-0732">Signal</keyword>
<evidence type="ECO:0000313" key="11">
    <source>
        <dbReference type="Proteomes" id="UP000652761"/>
    </source>
</evidence>
<keyword evidence="7" id="KW-0576">Peroxisome</keyword>
<dbReference type="InterPro" id="IPR015813">
    <property type="entry name" value="Pyrv/PenolPyrv_kinase-like_dom"/>
</dbReference>
<reference evidence="10" key="1">
    <citation type="submission" date="2017-07" db="EMBL/GenBank/DDBJ databases">
        <title>Taro Niue Genome Assembly and Annotation.</title>
        <authorList>
            <person name="Atibalentja N."/>
            <person name="Keating K."/>
            <person name="Fields C.J."/>
        </authorList>
    </citation>
    <scope>NUCLEOTIDE SEQUENCE</scope>
    <source>
        <strain evidence="10">Niue_2</strain>
        <tissue evidence="10">Leaf</tissue>
    </source>
</reference>
<keyword evidence="8" id="KW-0456">Lyase</keyword>
<dbReference type="EMBL" id="NMUH01003290">
    <property type="protein sequence ID" value="MQM04824.1"/>
    <property type="molecule type" value="Genomic_DNA"/>
</dbReference>
<evidence type="ECO:0000256" key="2">
    <source>
        <dbReference type="ARBA" id="ARBA00004130"/>
    </source>
</evidence>
<evidence type="ECO:0000256" key="4">
    <source>
        <dbReference type="ARBA" id="ARBA00022435"/>
    </source>
</evidence>
<dbReference type="GO" id="GO:0009514">
    <property type="term" value="C:glyoxysome"/>
    <property type="evidence" value="ECO:0007669"/>
    <property type="project" value="UniProtKB-SubCell"/>
</dbReference>
<evidence type="ECO:0000256" key="5">
    <source>
        <dbReference type="ARBA" id="ARBA00022453"/>
    </source>
</evidence>
<accession>A0A843WLB1</accession>
<feature type="chain" id="PRO_5032909167" evidence="9">
    <location>
        <begin position="37"/>
        <end position="507"/>
    </location>
</feature>
<dbReference type="InterPro" id="IPR040442">
    <property type="entry name" value="Pyrv_kinase-like_dom_sf"/>
</dbReference>
<dbReference type="AlphaFoldDB" id="A0A843WLB1"/>
<dbReference type="GO" id="GO:0006097">
    <property type="term" value="P:glyoxylate cycle"/>
    <property type="evidence" value="ECO:0007669"/>
    <property type="project" value="UniProtKB-UniPathway"/>
</dbReference>
<gene>
    <name evidence="10" type="ORF">Taro_037629</name>
</gene>
<name>A0A843WLB1_COLES</name>
<keyword evidence="4" id="KW-0329">Glyoxylate bypass</keyword>
<evidence type="ECO:0000256" key="6">
    <source>
        <dbReference type="ARBA" id="ARBA00022532"/>
    </source>
</evidence>
<keyword evidence="11" id="KW-1185">Reference proteome</keyword>
<dbReference type="Gene3D" id="3.20.20.60">
    <property type="entry name" value="Phosphoenolpyruvate-binding domains"/>
    <property type="match status" value="1"/>
</dbReference>
<dbReference type="Pfam" id="PF00463">
    <property type="entry name" value="ICL"/>
    <property type="match status" value="1"/>
</dbReference>
<dbReference type="PANTHER" id="PTHR21631:SF3">
    <property type="entry name" value="BIFUNCTIONAL GLYOXYLATE CYCLE PROTEIN"/>
    <property type="match status" value="1"/>
</dbReference>
<comment type="subcellular location">
    <subcellularLocation>
        <location evidence="2">Glyoxysome</location>
    </subcellularLocation>
</comment>
<keyword evidence="6" id="KW-0816">Tricarboxylic acid cycle</keyword>
<dbReference type="GO" id="GO:0004451">
    <property type="term" value="F:isocitrate lyase activity"/>
    <property type="evidence" value="ECO:0007669"/>
    <property type="project" value="InterPro"/>
</dbReference>
<keyword evidence="5" id="KW-0330">Glyoxysome</keyword>
<comment type="function">
    <text evidence="1">Involved in storage lipid mobilization during the growth of higher plant seedling.</text>
</comment>
<dbReference type="InterPro" id="IPR006254">
    <property type="entry name" value="Isocitrate_lyase"/>
</dbReference>
<dbReference type="OrthoDB" id="4078635at2759"/>
<feature type="signal peptide" evidence="9">
    <location>
        <begin position="1"/>
        <end position="36"/>
    </location>
</feature>
<comment type="pathway">
    <text evidence="3">Carbohydrate metabolism; glyoxylate cycle; (S)-malate from isocitrate: step 1/2.</text>
</comment>
<evidence type="ECO:0000313" key="10">
    <source>
        <dbReference type="EMBL" id="MQM04824.1"/>
    </source>
</evidence>
<comment type="caution">
    <text evidence="10">The sequence shown here is derived from an EMBL/GenBank/DDBJ whole genome shotgun (WGS) entry which is preliminary data.</text>
</comment>
<evidence type="ECO:0000256" key="9">
    <source>
        <dbReference type="SAM" id="SignalP"/>
    </source>
</evidence>
<protein>
    <submittedName>
        <fullName evidence="10">Uncharacterized protein</fullName>
    </submittedName>
</protein>
<dbReference type="SUPFAM" id="SSF51621">
    <property type="entry name" value="Phosphoenolpyruvate/pyruvate domain"/>
    <property type="match status" value="1"/>
</dbReference>
<evidence type="ECO:0000256" key="8">
    <source>
        <dbReference type="ARBA" id="ARBA00023239"/>
    </source>
</evidence>
<dbReference type="GO" id="GO:0006099">
    <property type="term" value="P:tricarboxylic acid cycle"/>
    <property type="evidence" value="ECO:0007669"/>
    <property type="project" value="UniProtKB-KW"/>
</dbReference>
<dbReference type="UniPathway" id="UPA00703">
    <property type="reaction ID" value="UER00719"/>
</dbReference>
<proteinExistence type="predicted"/>